<dbReference type="Pfam" id="PF02191">
    <property type="entry name" value="OLF"/>
    <property type="match status" value="1"/>
</dbReference>
<gene>
    <name evidence="6" type="ORF">JOB18_028589</name>
</gene>
<keyword evidence="4" id="KW-0812">Transmembrane</keyword>
<name>A0AAV6SZZ2_SOLSE</name>
<dbReference type="AlphaFoldDB" id="A0AAV6SZZ2"/>
<keyword evidence="2" id="KW-0964">Secreted</keyword>
<evidence type="ECO:0000256" key="1">
    <source>
        <dbReference type="ARBA" id="ARBA00004613"/>
    </source>
</evidence>
<dbReference type="PANTHER" id="PTHR23192:SF68">
    <property type="entry name" value="OLFACTOMEDIN-4-LIKE"/>
    <property type="match status" value="1"/>
</dbReference>
<comment type="caution">
    <text evidence="3">Lacks conserved residue(s) required for the propagation of feature annotation.</text>
</comment>
<keyword evidence="4" id="KW-0472">Membrane</keyword>
<comment type="caution">
    <text evidence="6">The sequence shown here is derived from an EMBL/GenBank/DDBJ whole genome shotgun (WGS) entry which is preliminary data.</text>
</comment>
<dbReference type="PROSITE" id="PS51132">
    <property type="entry name" value="OLF"/>
    <property type="match status" value="1"/>
</dbReference>
<dbReference type="SMART" id="SM00284">
    <property type="entry name" value="OLF"/>
    <property type="match status" value="1"/>
</dbReference>
<dbReference type="GO" id="GO:0007165">
    <property type="term" value="P:signal transduction"/>
    <property type="evidence" value="ECO:0007669"/>
    <property type="project" value="TreeGrafter"/>
</dbReference>
<accession>A0AAV6SZZ2</accession>
<dbReference type="GO" id="GO:0005615">
    <property type="term" value="C:extracellular space"/>
    <property type="evidence" value="ECO:0007669"/>
    <property type="project" value="TreeGrafter"/>
</dbReference>
<evidence type="ECO:0000256" key="2">
    <source>
        <dbReference type="ARBA" id="ARBA00022525"/>
    </source>
</evidence>
<keyword evidence="7" id="KW-1185">Reference proteome</keyword>
<reference evidence="6 7" key="1">
    <citation type="journal article" date="2021" name="Sci. Rep.">
        <title>Chromosome anchoring in Senegalese sole (Solea senegalensis) reveals sex-associated markers and genome rearrangements in flatfish.</title>
        <authorList>
            <person name="Guerrero-Cozar I."/>
            <person name="Gomez-Garrido J."/>
            <person name="Berbel C."/>
            <person name="Martinez-Blanch J.F."/>
            <person name="Alioto T."/>
            <person name="Claros M.G."/>
            <person name="Gagnaire P.A."/>
            <person name="Manchado M."/>
        </authorList>
    </citation>
    <scope>NUCLEOTIDE SEQUENCE [LARGE SCALE GENOMIC DNA]</scope>
    <source>
        <strain evidence="6">Sse05_10M</strain>
    </source>
</reference>
<protein>
    <recommendedName>
        <fullName evidence="5">Olfactomedin-like domain-containing protein</fullName>
    </recommendedName>
</protein>
<organism evidence="6 7">
    <name type="scientific">Solea senegalensis</name>
    <name type="common">Senegalese sole</name>
    <dbReference type="NCBI Taxonomy" id="28829"/>
    <lineage>
        <taxon>Eukaryota</taxon>
        <taxon>Metazoa</taxon>
        <taxon>Chordata</taxon>
        <taxon>Craniata</taxon>
        <taxon>Vertebrata</taxon>
        <taxon>Euteleostomi</taxon>
        <taxon>Actinopterygii</taxon>
        <taxon>Neopterygii</taxon>
        <taxon>Teleostei</taxon>
        <taxon>Neoteleostei</taxon>
        <taxon>Acanthomorphata</taxon>
        <taxon>Carangaria</taxon>
        <taxon>Pleuronectiformes</taxon>
        <taxon>Pleuronectoidei</taxon>
        <taxon>Soleidae</taxon>
        <taxon>Solea</taxon>
    </lineage>
</organism>
<evidence type="ECO:0000259" key="5">
    <source>
        <dbReference type="PROSITE" id="PS51132"/>
    </source>
</evidence>
<comment type="subcellular location">
    <subcellularLocation>
        <location evidence="1">Secreted</location>
    </subcellularLocation>
</comment>
<feature type="domain" description="Olfactomedin-like" evidence="5">
    <location>
        <begin position="212"/>
        <end position="487"/>
    </location>
</feature>
<evidence type="ECO:0000313" key="7">
    <source>
        <dbReference type="Proteomes" id="UP000693946"/>
    </source>
</evidence>
<dbReference type="InterPro" id="IPR003112">
    <property type="entry name" value="Olfac-like_dom"/>
</dbReference>
<sequence length="487" mass="55025">MQKLWDRSQTAVKFNPCSVERLSFAPTTMLYVIVPLWALLAVSQQTASSDRCSCELIISQKLFPHDKLSRVESDASECNGKITHEKTLELESLLLGLDRRLPQLLEDVSMLTKEDDRDLYGVLSLQVIENEMKDINQLIDKLNSTTAGHQRLTSATAKQLEDLKAEMGALELYDTMQVVKKQQANRRLRRDLDKCKNEIHPVIQPTQPQQGNCPHGEFVNITGPRVNTAGEYPGSYKYGAWGRDPKPEVGKEKWYWLVMLTSGNKHSNYVRLYASLSSLIVGVSVPGNVLIHSSNPTTNTIQGPNIVLYGGALYYNCYNRDAVCRFNLTSKTVTSLQLPKGTRFNSKSNFCQIDECYLFTDLDLATDESGVWVIYTTTQDLGYLVLSKVDDGEEPTLGQTWRTSLYKMGATNTFMACGVLYATRYVDKETEEIFYSFDTVTGVEKFDVGIFIKKMSPNIYSLNYSPVDQMLHAYCDSNMVSYKVLFE</sequence>
<evidence type="ECO:0000313" key="6">
    <source>
        <dbReference type="EMBL" id="KAG7522684.1"/>
    </source>
</evidence>
<dbReference type="InterPro" id="IPR050605">
    <property type="entry name" value="Olfactomedin-like_domain"/>
</dbReference>
<dbReference type="PANTHER" id="PTHR23192">
    <property type="entry name" value="OLFACTOMEDIN-RELATED"/>
    <property type="match status" value="1"/>
</dbReference>
<dbReference type="EMBL" id="JAGKHQ010000002">
    <property type="protein sequence ID" value="KAG7522684.1"/>
    <property type="molecule type" value="Genomic_DNA"/>
</dbReference>
<dbReference type="Proteomes" id="UP000693946">
    <property type="component" value="Linkage Group LG10"/>
</dbReference>
<proteinExistence type="predicted"/>
<evidence type="ECO:0000256" key="4">
    <source>
        <dbReference type="SAM" id="Phobius"/>
    </source>
</evidence>
<evidence type="ECO:0000256" key="3">
    <source>
        <dbReference type="PROSITE-ProRule" id="PRU00446"/>
    </source>
</evidence>
<keyword evidence="4" id="KW-1133">Transmembrane helix</keyword>
<feature type="transmembrane region" description="Helical" evidence="4">
    <location>
        <begin position="21"/>
        <end position="42"/>
    </location>
</feature>